<evidence type="ECO:0000313" key="2">
    <source>
        <dbReference type="Proteomes" id="UP000823775"/>
    </source>
</evidence>
<reference evidence="1 2" key="1">
    <citation type="journal article" date="2021" name="BMC Genomics">
        <title>Datura genome reveals duplications of psychoactive alkaloid biosynthetic genes and high mutation rate following tissue culture.</title>
        <authorList>
            <person name="Rajewski A."/>
            <person name="Carter-House D."/>
            <person name="Stajich J."/>
            <person name="Litt A."/>
        </authorList>
    </citation>
    <scope>NUCLEOTIDE SEQUENCE [LARGE SCALE GENOMIC DNA]</scope>
    <source>
        <strain evidence="1">AR-01</strain>
    </source>
</reference>
<proteinExistence type="predicted"/>
<name>A0ABS8TKS2_DATST</name>
<gene>
    <name evidence="1" type="ORF">HAX54_011923</name>
</gene>
<dbReference type="Proteomes" id="UP000823775">
    <property type="component" value="Unassembled WGS sequence"/>
</dbReference>
<dbReference type="SUPFAM" id="SSF53756">
    <property type="entry name" value="UDP-Glycosyltransferase/glycogen phosphorylase"/>
    <property type="match status" value="1"/>
</dbReference>
<evidence type="ECO:0000313" key="1">
    <source>
        <dbReference type="EMBL" id="MCD7471469.1"/>
    </source>
</evidence>
<accession>A0ABS8TKS2</accession>
<organism evidence="1 2">
    <name type="scientific">Datura stramonium</name>
    <name type="common">Jimsonweed</name>
    <name type="synonym">Common thornapple</name>
    <dbReference type="NCBI Taxonomy" id="4076"/>
    <lineage>
        <taxon>Eukaryota</taxon>
        <taxon>Viridiplantae</taxon>
        <taxon>Streptophyta</taxon>
        <taxon>Embryophyta</taxon>
        <taxon>Tracheophyta</taxon>
        <taxon>Spermatophyta</taxon>
        <taxon>Magnoliopsida</taxon>
        <taxon>eudicotyledons</taxon>
        <taxon>Gunneridae</taxon>
        <taxon>Pentapetalae</taxon>
        <taxon>asterids</taxon>
        <taxon>lamiids</taxon>
        <taxon>Solanales</taxon>
        <taxon>Solanaceae</taxon>
        <taxon>Solanoideae</taxon>
        <taxon>Datureae</taxon>
        <taxon>Datura</taxon>
    </lineage>
</organism>
<dbReference type="EMBL" id="JACEIK010001687">
    <property type="protein sequence ID" value="MCD7471469.1"/>
    <property type="molecule type" value="Genomic_DNA"/>
</dbReference>
<comment type="caution">
    <text evidence="1">The sequence shown here is derived from an EMBL/GenBank/DDBJ whole genome shotgun (WGS) entry which is preliminary data.</text>
</comment>
<keyword evidence="2" id="KW-1185">Reference proteome</keyword>
<dbReference type="PANTHER" id="PTHR48044">
    <property type="entry name" value="GLYCOSYLTRANSFERASE"/>
    <property type="match status" value="1"/>
</dbReference>
<dbReference type="PANTHER" id="PTHR48044:SF10">
    <property type="entry name" value="GLYCOSYLTRANSFERASE"/>
    <property type="match status" value="1"/>
</dbReference>
<protein>
    <submittedName>
        <fullName evidence="1">Uncharacterized protein</fullName>
    </submittedName>
</protein>
<dbReference type="Gene3D" id="3.40.50.2000">
    <property type="entry name" value="Glycogen Phosphorylase B"/>
    <property type="match status" value="1"/>
</dbReference>
<sequence length="131" mass="14957">MSIPLEEELLKKLPSFIGDEPEVINKLVAFQSVTIGVPIAAWPMYSEQPINYAFFVTEMLKIGLLVREWEKCDELVTASTIENVVRKLMESEDRDEIRKRAEELGASVKQSAEKRGAYQLELDSFIAHITR</sequence>